<dbReference type="GO" id="GO:0003677">
    <property type="term" value="F:DNA binding"/>
    <property type="evidence" value="ECO:0007669"/>
    <property type="project" value="UniProtKB-KW"/>
</dbReference>
<reference evidence="2 3" key="1">
    <citation type="submission" date="2019-09" db="EMBL/GenBank/DDBJ databases">
        <title>Characterization of the phylogenetic diversity of two novel species belonging to the genus Bifidobacterium: Bifidobacterium cebidarum sp. nov. and Bifidobacterium leontopitheci sp. nov.</title>
        <authorList>
            <person name="Lugli G.A."/>
            <person name="Duranti S."/>
            <person name="Milani C."/>
            <person name="Turroni F."/>
            <person name="Ventura M."/>
        </authorList>
    </citation>
    <scope>NUCLEOTIDE SEQUENCE [LARGE SCALE GENOMIC DNA]</scope>
    <source>
        <strain evidence="2 3">LMG 31471</strain>
    </source>
</reference>
<protein>
    <submittedName>
        <fullName evidence="2">DNA-binding protein</fullName>
    </submittedName>
</protein>
<keyword evidence="3" id="KW-1185">Reference proteome</keyword>
<organism evidence="2 3">
    <name type="scientific">Bifidobacterium leontopitheci</name>
    <dbReference type="NCBI Taxonomy" id="2650774"/>
    <lineage>
        <taxon>Bacteria</taxon>
        <taxon>Bacillati</taxon>
        <taxon>Actinomycetota</taxon>
        <taxon>Actinomycetes</taxon>
        <taxon>Bifidobacteriales</taxon>
        <taxon>Bifidobacteriaceae</taxon>
        <taxon>Bifidobacterium</taxon>
    </lineage>
</organism>
<feature type="compositionally biased region" description="Basic and acidic residues" evidence="1">
    <location>
        <begin position="1"/>
        <end position="18"/>
    </location>
</feature>
<comment type="caution">
    <text evidence="2">The sequence shown here is derived from an EMBL/GenBank/DDBJ whole genome shotgun (WGS) entry which is preliminary data.</text>
</comment>
<dbReference type="EMBL" id="WBVT01000011">
    <property type="protein sequence ID" value="KAB7790485.1"/>
    <property type="molecule type" value="Genomic_DNA"/>
</dbReference>
<dbReference type="RefSeq" id="WP_152234332.1">
    <property type="nucleotide sequence ID" value="NZ_JBHSKZ010000010.1"/>
</dbReference>
<keyword evidence="2" id="KW-0238">DNA-binding</keyword>
<evidence type="ECO:0000256" key="1">
    <source>
        <dbReference type="SAM" id="MobiDB-lite"/>
    </source>
</evidence>
<dbReference type="Proteomes" id="UP000441772">
    <property type="component" value="Unassembled WGS sequence"/>
</dbReference>
<gene>
    <name evidence="2" type="ORF">F7D09_0981</name>
</gene>
<evidence type="ECO:0000313" key="3">
    <source>
        <dbReference type="Proteomes" id="UP000441772"/>
    </source>
</evidence>
<evidence type="ECO:0000313" key="2">
    <source>
        <dbReference type="EMBL" id="KAB7790485.1"/>
    </source>
</evidence>
<sequence>MSRESLERAMSRQAENGKRAPKKSTVIFDDPTEMESDLDTYTVPIPEGLTETFQPSRPVSVDEIFDWEAYGREPYPGYAAEENNWEKAWEKVNRAQQKADGGTMHIADPVHLWG</sequence>
<accession>A0A6I1GFZ8</accession>
<feature type="region of interest" description="Disordered" evidence="1">
    <location>
        <begin position="1"/>
        <end position="35"/>
    </location>
</feature>
<dbReference type="AlphaFoldDB" id="A0A6I1GFZ8"/>
<name>A0A6I1GFZ8_9BIFI</name>
<proteinExistence type="predicted"/>